<feature type="compositionally biased region" description="Low complexity" evidence="1">
    <location>
        <begin position="282"/>
        <end position="295"/>
    </location>
</feature>
<dbReference type="EMBL" id="AY542514">
    <property type="protein sequence ID" value="AAT12422.1"/>
    <property type="molecule type" value="mRNA"/>
</dbReference>
<feature type="region of interest" description="Disordered" evidence="1">
    <location>
        <begin position="266"/>
        <end position="297"/>
    </location>
</feature>
<evidence type="ECO:0000256" key="1">
    <source>
        <dbReference type="SAM" id="MobiDB-lite"/>
    </source>
</evidence>
<name>Q6JAF7_DICVI</name>
<feature type="region of interest" description="Disordered" evidence="1">
    <location>
        <begin position="100"/>
        <end position="123"/>
    </location>
</feature>
<proteinExistence type="evidence at transcript level"/>
<protein>
    <submittedName>
        <fullName evidence="2">Uncharacterized protein</fullName>
    </submittedName>
</protein>
<dbReference type="AlphaFoldDB" id="Q6JAF7"/>
<evidence type="ECO:0000313" key="2">
    <source>
        <dbReference type="EMBL" id="AAT12422.1"/>
    </source>
</evidence>
<accession>Q6JAF7</accession>
<reference evidence="2" key="1">
    <citation type="journal article" date="2007" name="Int. J. Parasitol.">
        <title>Differential gene expression in hypobiosis-induced and non-induced third-stage larvae of the bovine lungworm Dictyocaulus viviparus.</title>
        <authorList>
            <person name="Strube C."/>
            <person name="Schnieder T."/>
            <person name="von Samson-Himmelstjerna G."/>
        </authorList>
    </citation>
    <scope>NUCLEOTIDE SEQUENCE</scope>
    <source>
        <strain evidence="2">L3i33</strain>
    </source>
</reference>
<organism evidence="2">
    <name type="scientific">Dictyocaulus viviparus</name>
    <name type="common">Bovine lungworm</name>
    <dbReference type="NCBI Taxonomy" id="29172"/>
    <lineage>
        <taxon>Eukaryota</taxon>
        <taxon>Metazoa</taxon>
        <taxon>Ecdysozoa</taxon>
        <taxon>Nematoda</taxon>
        <taxon>Chromadorea</taxon>
        <taxon>Rhabditida</taxon>
        <taxon>Rhabditina</taxon>
        <taxon>Rhabditomorpha</taxon>
        <taxon>Strongyloidea</taxon>
        <taxon>Metastrongylidae</taxon>
        <taxon>Dictyocaulus</taxon>
    </lineage>
</organism>
<feature type="compositionally biased region" description="Polar residues" evidence="1">
    <location>
        <begin position="269"/>
        <end position="281"/>
    </location>
</feature>
<sequence length="521" mass="57072">MYCSNFHHHRYDGVQTPSDAIKTAREKHRSVSAEEAAVIPEAVSTGTETADRTTMKSQQPRFYGGPLKGVIPHPLHAPVSRSKTLAWFLADDLLDKKSAPVNGHMKTDGKISHNATGKAEDKKRRRALRRAKKNEAMAQFDSAEMEANSVTLEDLFVNERQRILNGGDDYWYYDVASDGYYYEQNGAKGWRRRIPNSAMQRLKEQEIAQLAAANGGKLPPLNMQTAAHAHALLQSALFSQPALKYYDANSDGFYYEMASVDGWKRRQPNKSAHQPLSSAMNSGSISTSGIDSSGTPTRTSYGAALARGQIPRHHCVLDDSSASSSISEDNSLQDVFGLDAAFNGLTMGCDSPFLPLNSTTNVNTNGNCNSNGITTTVYRPESFPLSEQIRPGFNADKFIEELTFSELDPSKVLGSVSRTPVDPWASRCGGWALPPFDRPTTSNPSLVDDDDNSSMLLKDLEKIWATPVGASYISHRPSPVPTSILSPFAVRTTAHDTAPPEKPRCTKIGCGGGRDITKRRR</sequence>